<proteinExistence type="predicted"/>
<dbReference type="AlphaFoldDB" id="L0A9I7"/>
<evidence type="ECO:0000313" key="3">
    <source>
        <dbReference type="Proteomes" id="UP000010467"/>
    </source>
</evidence>
<gene>
    <name evidence="2" type="ordered locus">Deipe_4372</name>
</gene>
<reference evidence="3" key="1">
    <citation type="submission" date="2012-03" db="EMBL/GenBank/DDBJ databases">
        <title>Complete sequence of plasmid 1 of Deinococcus peraridilitoris DSM 19664.</title>
        <authorList>
            <person name="Lucas S."/>
            <person name="Copeland A."/>
            <person name="Lapidus A."/>
            <person name="Glavina del Rio T."/>
            <person name="Dalin E."/>
            <person name="Tice H."/>
            <person name="Bruce D."/>
            <person name="Goodwin L."/>
            <person name="Pitluck S."/>
            <person name="Peters L."/>
            <person name="Mikhailova N."/>
            <person name="Lu M."/>
            <person name="Kyrpides N."/>
            <person name="Mavromatis K."/>
            <person name="Ivanova N."/>
            <person name="Brettin T."/>
            <person name="Detter J.C."/>
            <person name="Han C."/>
            <person name="Larimer F."/>
            <person name="Land M."/>
            <person name="Hauser L."/>
            <person name="Markowitz V."/>
            <person name="Cheng J.-F."/>
            <person name="Hugenholtz P."/>
            <person name="Woyke T."/>
            <person name="Wu D."/>
            <person name="Pukall R."/>
            <person name="Steenblock K."/>
            <person name="Brambilla E."/>
            <person name="Klenk H.-P."/>
            <person name="Eisen J.A."/>
        </authorList>
    </citation>
    <scope>NUCLEOTIDE SEQUENCE [LARGE SCALE GENOMIC DNA]</scope>
    <source>
        <strain evidence="3">DSM 19664 / LMG 22246 / CIP 109416 / KR-200</strain>
        <plasmid evidence="3">Plasmid pDEIPE01</plasmid>
    </source>
</reference>
<keyword evidence="2" id="KW-0614">Plasmid</keyword>
<dbReference type="NCBIfam" id="NF047645">
    <property type="entry name" value="CopZ_Nterm_CC"/>
    <property type="match status" value="1"/>
</dbReference>
<dbReference type="EMBL" id="CP003383">
    <property type="protein sequence ID" value="AFZ69710.1"/>
    <property type="molecule type" value="Genomic_DNA"/>
</dbReference>
<accession>L0A9I7</accession>
<dbReference type="Gene3D" id="1.10.10.1100">
    <property type="entry name" value="BFD-like [2Fe-2S]-binding domain"/>
    <property type="match status" value="1"/>
</dbReference>
<name>L0A9I7_DEIPD</name>
<evidence type="ECO:0000259" key="1">
    <source>
        <dbReference type="Pfam" id="PF18423"/>
    </source>
</evidence>
<feature type="domain" description="CopZ zinc binding" evidence="1">
    <location>
        <begin position="14"/>
        <end position="74"/>
    </location>
</feature>
<dbReference type="RefSeq" id="WP_015231610.1">
    <property type="nucleotide sequence ID" value="NC_019789.1"/>
</dbReference>
<dbReference type="Pfam" id="PF18423">
    <property type="entry name" value="zf_CopZ"/>
    <property type="match status" value="1"/>
</dbReference>
<geneLocation type="plasmid" evidence="2 3">
    <name>pDEIPE01</name>
</geneLocation>
<organism evidence="2 3">
    <name type="scientific">Deinococcus peraridilitoris (strain DSM 19664 / LMG 22246 / CIP 109416 / KR-200)</name>
    <dbReference type="NCBI Taxonomy" id="937777"/>
    <lineage>
        <taxon>Bacteria</taxon>
        <taxon>Thermotogati</taxon>
        <taxon>Deinococcota</taxon>
        <taxon>Deinococci</taxon>
        <taxon>Deinococcales</taxon>
        <taxon>Deinococcaceae</taxon>
        <taxon>Deinococcus</taxon>
    </lineage>
</organism>
<dbReference type="OrthoDB" id="95698at2"/>
<sequence length="159" mass="17518">MNEPSCCTTSEALTSCPACGARGKTIKLITLKALLLPHALTTLEPAEHYRFCPDAACEVTYFSDHRAYSRADVKVPVYQKDPGDSVPVCYCFAYTRRNLELAAHDESTHEIPRVIQDHIKAGRCGCEVNNPQGSCCLGNVNKALTRLREAKPPPLRAQE</sequence>
<dbReference type="InterPro" id="IPR040890">
    <property type="entry name" value="Znf_CopZ"/>
</dbReference>
<dbReference type="PATRIC" id="fig|937777.3.peg.4404"/>
<dbReference type="HOGENOM" id="CLU_115326_0_0_0"/>
<keyword evidence="3" id="KW-1185">Reference proteome</keyword>
<dbReference type="Gene3D" id="2.20.25.270">
    <property type="match status" value="1"/>
</dbReference>
<dbReference type="KEGG" id="dpd:Deipe_4372"/>
<protein>
    <recommendedName>
        <fullName evidence="1">CopZ zinc binding domain-containing protein</fullName>
    </recommendedName>
</protein>
<dbReference type="InterPro" id="IPR041854">
    <property type="entry name" value="BFD-like_2Fe2S-bd_dom_sf"/>
</dbReference>
<dbReference type="Proteomes" id="UP000010467">
    <property type="component" value="Plasmid pDEIPE01"/>
</dbReference>
<dbReference type="CDD" id="cd10141">
    <property type="entry name" value="CopZ-like_Fer2_BFD-like"/>
    <property type="match status" value="1"/>
</dbReference>
<evidence type="ECO:0000313" key="2">
    <source>
        <dbReference type="EMBL" id="AFZ69710.1"/>
    </source>
</evidence>